<keyword evidence="6" id="KW-1185">Reference proteome</keyword>
<organism evidence="6 7">
    <name type="scientific">Priapulus caudatus</name>
    <name type="common">Priapulid worm</name>
    <dbReference type="NCBI Taxonomy" id="37621"/>
    <lineage>
        <taxon>Eukaryota</taxon>
        <taxon>Metazoa</taxon>
        <taxon>Ecdysozoa</taxon>
        <taxon>Scalidophora</taxon>
        <taxon>Priapulida</taxon>
        <taxon>Priapulimorpha</taxon>
        <taxon>Priapulimorphida</taxon>
        <taxon>Priapulidae</taxon>
        <taxon>Priapulus</taxon>
    </lineage>
</organism>
<accession>A0ABM1FAE0</accession>
<proteinExistence type="predicted"/>
<sequence>MAMDEGNDDLNKGIYVSSRGFDAGASQKGNGTAATNGEDTSKDGDDASKDHAQISLLTMFRYATQLDVLLIVIGSLWSAAHGAGWPVLAVVFGAMTDTFIDVGDFNITNDSIPDGALTAEDFQTQMNQYALYYVYIGLGMFVASYFQVI</sequence>
<evidence type="ECO:0000256" key="5">
    <source>
        <dbReference type="SAM" id="Phobius"/>
    </source>
</evidence>
<feature type="region of interest" description="Disordered" evidence="4">
    <location>
        <begin position="21"/>
        <end position="47"/>
    </location>
</feature>
<dbReference type="Gene3D" id="1.20.1560.10">
    <property type="entry name" value="ABC transporter type 1, transmembrane domain"/>
    <property type="match status" value="1"/>
</dbReference>
<dbReference type="Proteomes" id="UP000695022">
    <property type="component" value="Unplaced"/>
</dbReference>
<dbReference type="RefSeq" id="XP_014681411.1">
    <property type="nucleotide sequence ID" value="XM_014825925.1"/>
</dbReference>
<dbReference type="InterPro" id="IPR036640">
    <property type="entry name" value="ABC1_TM_sf"/>
</dbReference>
<keyword evidence="3 5" id="KW-0472">Membrane</keyword>
<evidence type="ECO:0000256" key="3">
    <source>
        <dbReference type="ARBA" id="ARBA00023136"/>
    </source>
</evidence>
<dbReference type="GeneID" id="106821216"/>
<name>A0ABM1FAE0_PRICU</name>
<protein>
    <submittedName>
        <fullName evidence="7">Multidrug resistance protein 1-like</fullName>
    </submittedName>
</protein>
<gene>
    <name evidence="7" type="primary">LOC106821216</name>
</gene>
<evidence type="ECO:0000256" key="4">
    <source>
        <dbReference type="SAM" id="MobiDB-lite"/>
    </source>
</evidence>
<keyword evidence="2 5" id="KW-1133">Transmembrane helix</keyword>
<dbReference type="SUPFAM" id="SSF90123">
    <property type="entry name" value="ABC transporter transmembrane region"/>
    <property type="match status" value="1"/>
</dbReference>
<evidence type="ECO:0000313" key="6">
    <source>
        <dbReference type="Proteomes" id="UP000695022"/>
    </source>
</evidence>
<feature type="transmembrane region" description="Helical" evidence="5">
    <location>
        <begin position="130"/>
        <end position="148"/>
    </location>
</feature>
<feature type="compositionally biased region" description="Polar residues" evidence="4">
    <location>
        <begin position="27"/>
        <end position="38"/>
    </location>
</feature>
<evidence type="ECO:0000256" key="1">
    <source>
        <dbReference type="ARBA" id="ARBA00022692"/>
    </source>
</evidence>
<reference evidence="7" key="1">
    <citation type="submission" date="2025-08" db="UniProtKB">
        <authorList>
            <consortium name="RefSeq"/>
        </authorList>
    </citation>
    <scope>IDENTIFICATION</scope>
</reference>
<evidence type="ECO:0000313" key="7">
    <source>
        <dbReference type="RefSeq" id="XP_014681411.1"/>
    </source>
</evidence>
<feature type="transmembrane region" description="Helical" evidence="5">
    <location>
        <begin position="68"/>
        <end position="95"/>
    </location>
</feature>
<evidence type="ECO:0000256" key="2">
    <source>
        <dbReference type="ARBA" id="ARBA00022989"/>
    </source>
</evidence>
<keyword evidence="1 5" id="KW-0812">Transmembrane</keyword>